<keyword evidence="2" id="KW-0489">Methyltransferase</keyword>
<dbReference type="PANTHER" id="PTHR45036:SF1">
    <property type="entry name" value="METHYLTRANSFERASE LIKE 7A"/>
    <property type="match status" value="1"/>
</dbReference>
<dbReference type="Gene3D" id="3.40.50.150">
    <property type="entry name" value="Vaccinia Virus protein VP39"/>
    <property type="match status" value="1"/>
</dbReference>
<name>A0A6M0RVN4_9CYAN</name>
<dbReference type="PANTHER" id="PTHR45036">
    <property type="entry name" value="METHYLTRANSFERASE LIKE 7B"/>
    <property type="match status" value="1"/>
</dbReference>
<evidence type="ECO:0000313" key="2">
    <source>
        <dbReference type="EMBL" id="NEZ60166.1"/>
    </source>
</evidence>
<sequence>MGLYSRIVFPRLLDLTMSGQELNDYRQSLLQSVKGQVLEIGFGTGLNVSYYSDEVTALTAIDPNEGMAAIANPRIQDSTVDITLKTASAEALPMATESFDAVVCTWTLCSIPNVEKALTEVYRVLRPGGKFFFIEHGLSPERGVGTWQRRITPLQRRIADGCRLDQPMATLVKAVFDQMECEEFYSRDLPKLIGYFYRGIATKG</sequence>
<comment type="caution">
    <text evidence="2">The sequence shown here is derived from an EMBL/GenBank/DDBJ whole genome shotgun (WGS) entry which is preliminary data.</text>
</comment>
<dbReference type="RefSeq" id="WP_163659942.1">
    <property type="nucleotide sequence ID" value="NZ_QXHD01000004.1"/>
</dbReference>
<keyword evidence="3" id="KW-1185">Reference proteome</keyword>
<dbReference type="AlphaFoldDB" id="A0A6M0RVN4"/>
<dbReference type="InterPro" id="IPR052356">
    <property type="entry name" value="Thiol_S-MT"/>
</dbReference>
<evidence type="ECO:0000259" key="1">
    <source>
        <dbReference type="Pfam" id="PF08241"/>
    </source>
</evidence>
<organism evidence="2 3">
    <name type="scientific">Adonisia turfae CCMR0081</name>
    <dbReference type="NCBI Taxonomy" id="2292702"/>
    <lineage>
        <taxon>Bacteria</taxon>
        <taxon>Bacillati</taxon>
        <taxon>Cyanobacteriota</taxon>
        <taxon>Adonisia</taxon>
        <taxon>Adonisia turfae</taxon>
    </lineage>
</organism>
<dbReference type="InterPro" id="IPR029063">
    <property type="entry name" value="SAM-dependent_MTases_sf"/>
</dbReference>
<dbReference type="InterPro" id="IPR013216">
    <property type="entry name" value="Methyltransf_11"/>
</dbReference>
<dbReference type="CDD" id="cd02440">
    <property type="entry name" value="AdoMet_MTases"/>
    <property type="match status" value="1"/>
</dbReference>
<protein>
    <submittedName>
        <fullName evidence="2">Class I SAM-dependent methyltransferase</fullName>
    </submittedName>
</protein>
<dbReference type="EMBL" id="QXHD01000004">
    <property type="protein sequence ID" value="NEZ60166.1"/>
    <property type="molecule type" value="Genomic_DNA"/>
</dbReference>
<proteinExistence type="predicted"/>
<dbReference type="Pfam" id="PF08241">
    <property type="entry name" value="Methyltransf_11"/>
    <property type="match status" value="1"/>
</dbReference>
<dbReference type="GO" id="GO:0032259">
    <property type="term" value="P:methylation"/>
    <property type="evidence" value="ECO:0007669"/>
    <property type="project" value="UniProtKB-KW"/>
</dbReference>
<feature type="domain" description="Methyltransferase type 11" evidence="1">
    <location>
        <begin position="38"/>
        <end position="133"/>
    </location>
</feature>
<accession>A0A6M0RVN4</accession>
<gene>
    <name evidence="2" type="ORF">DXZ20_31880</name>
</gene>
<dbReference type="GO" id="GO:0008757">
    <property type="term" value="F:S-adenosylmethionine-dependent methyltransferase activity"/>
    <property type="evidence" value="ECO:0007669"/>
    <property type="project" value="InterPro"/>
</dbReference>
<keyword evidence="2" id="KW-0808">Transferase</keyword>
<dbReference type="SUPFAM" id="SSF53335">
    <property type="entry name" value="S-adenosyl-L-methionine-dependent methyltransferases"/>
    <property type="match status" value="1"/>
</dbReference>
<reference evidence="2 3" key="1">
    <citation type="journal article" date="2020" name="Microb. Ecol.">
        <title>Ecogenomics of the Marine Benthic Filamentous Cyanobacterium Adonisia.</title>
        <authorList>
            <person name="Walter J.M."/>
            <person name="Coutinho F.H."/>
            <person name="Leomil L."/>
            <person name="Hargreaves P.I."/>
            <person name="Campeao M.E."/>
            <person name="Vieira V.V."/>
            <person name="Silva B.S."/>
            <person name="Fistarol G.O."/>
            <person name="Salomon P.S."/>
            <person name="Sawabe T."/>
            <person name="Mino S."/>
            <person name="Hosokawa M."/>
            <person name="Miyashita H."/>
            <person name="Maruyama F."/>
            <person name="van Verk M.C."/>
            <person name="Dutilh B.E."/>
            <person name="Thompson C.C."/>
            <person name="Thompson F.L."/>
        </authorList>
    </citation>
    <scope>NUCLEOTIDE SEQUENCE [LARGE SCALE GENOMIC DNA]</scope>
    <source>
        <strain evidence="2 3">CCMR0081</strain>
    </source>
</reference>
<evidence type="ECO:0000313" key="3">
    <source>
        <dbReference type="Proteomes" id="UP000481033"/>
    </source>
</evidence>
<dbReference type="Proteomes" id="UP000481033">
    <property type="component" value="Unassembled WGS sequence"/>
</dbReference>